<dbReference type="SMART" id="SM00848">
    <property type="entry name" value="Inhibitor_I29"/>
    <property type="match status" value="1"/>
</dbReference>
<evidence type="ECO:0000256" key="2">
    <source>
        <dbReference type="ARBA" id="ARBA00023157"/>
    </source>
</evidence>
<dbReference type="CDD" id="cd02248">
    <property type="entry name" value="Peptidase_C1A"/>
    <property type="match status" value="1"/>
</dbReference>
<dbReference type="InterPro" id="IPR038765">
    <property type="entry name" value="Papain-like_cys_pep_sf"/>
</dbReference>
<dbReference type="InterPro" id="IPR025661">
    <property type="entry name" value="Pept_asp_AS"/>
</dbReference>
<comment type="caution">
    <text evidence="6">The sequence shown here is derived from an EMBL/GenBank/DDBJ whole genome shotgun (WGS) entry which is preliminary data.</text>
</comment>
<keyword evidence="3" id="KW-0732">Signal</keyword>
<gene>
    <name evidence="6" type="ORF">WJX72_001073</name>
</gene>
<dbReference type="InterPro" id="IPR039417">
    <property type="entry name" value="Peptidase_C1A_papain-like"/>
</dbReference>
<feature type="domain" description="Cathepsin propeptide inhibitor" evidence="5">
    <location>
        <begin position="273"/>
        <end position="329"/>
    </location>
</feature>
<evidence type="ECO:0000313" key="6">
    <source>
        <dbReference type="EMBL" id="KAK9819683.1"/>
    </source>
</evidence>
<dbReference type="PANTHER" id="PTHR12411">
    <property type="entry name" value="CYSTEINE PROTEASE FAMILY C1-RELATED"/>
    <property type="match status" value="1"/>
</dbReference>
<protein>
    <submittedName>
        <fullName evidence="6">Uncharacterized protein</fullName>
    </submittedName>
</protein>
<proteinExistence type="inferred from homology"/>
<dbReference type="Proteomes" id="UP001489004">
    <property type="component" value="Unassembled WGS sequence"/>
</dbReference>
<dbReference type="SUPFAM" id="SSF54001">
    <property type="entry name" value="Cysteine proteinases"/>
    <property type="match status" value="1"/>
</dbReference>
<feature type="signal peptide" evidence="3">
    <location>
        <begin position="1"/>
        <end position="23"/>
    </location>
</feature>
<dbReference type="SMART" id="SM00645">
    <property type="entry name" value="Pept_C1"/>
    <property type="match status" value="1"/>
</dbReference>
<dbReference type="GO" id="GO:0008234">
    <property type="term" value="F:cysteine-type peptidase activity"/>
    <property type="evidence" value="ECO:0007669"/>
    <property type="project" value="InterPro"/>
</dbReference>
<dbReference type="EMBL" id="JALJOR010000003">
    <property type="protein sequence ID" value="KAK9819683.1"/>
    <property type="molecule type" value="Genomic_DNA"/>
</dbReference>
<dbReference type="PRINTS" id="PR00705">
    <property type="entry name" value="PAPAIN"/>
</dbReference>
<dbReference type="Pfam" id="PF00112">
    <property type="entry name" value="Peptidase_C1"/>
    <property type="match status" value="1"/>
</dbReference>
<feature type="domain" description="Peptidase C1A papain C-terminal" evidence="4">
    <location>
        <begin position="363"/>
        <end position="579"/>
    </location>
</feature>
<organism evidence="6 7">
    <name type="scientific">[Myrmecia] bisecta</name>
    <dbReference type="NCBI Taxonomy" id="41462"/>
    <lineage>
        <taxon>Eukaryota</taxon>
        <taxon>Viridiplantae</taxon>
        <taxon>Chlorophyta</taxon>
        <taxon>core chlorophytes</taxon>
        <taxon>Trebouxiophyceae</taxon>
        <taxon>Trebouxiales</taxon>
        <taxon>Trebouxiaceae</taxon>
        <taxon>Myrmecia</taxon>
    </lineage>
</organism>
<reference evidence="6 7" key="1">
    <citation type="journal article" date="2024" name="Nat. Commun.">
        <title>Phylogenomics reveals the evolutionary origins of lichenization in chlorophyte algae.</title>
        <authorList>
            <person name="Puginier C."/>
            <person name="Libourel C."/>
            <person name="Otte J."/>
            <person name="Skaloud P."/>
            <person name="Haon M."/>
            <person name="Grisel S."/>
            <person name="Petersen M."/>
            <person name="Berrin J.G."/>
            <person name="Delaux P.M."/>
            <person name="Dal Grande F."/>
            <person name="Keller J."/>
        </authorList>
    </citation>
    <scope>NUCLEOTIDE SEQUENCE [LARGE SCALE GENOMIC DNA]</scope>
    <source>
        <strain evidence="6 7">SAG 2043</strain>
    </source>
</reference>
<comment type="similarity">
    <text evidence="1">Belongs to the peptidase C1 family.</text>
</comment>
<name>A0AAW1QE41_9CHLO</name>
<evidence type="ECO:0000313" key="7">
    <source>
        <dbReference type="Proteomes" id="UP001489004"/>
    </source>
</evidence>
<accession>A0AAW1QE41</accession>
<keyword evidence="7" id="KW-1185">Reference proteome</keyword>
<dbReference type="InterPro" id="IPR013201">
    <property type="entry name" value="Prot_inhib_I29"/>
</dbReference>
<dbReference type="Gene3D" id="3.90.70.10">
    <property type="entry name" value="Cysteine proteinases"/>
    <property type="match status" value="1"/>
</dbReference>
<evidence type="ECO:0000256" key="3">
    <source>
        <dbReference type="SAM" id="SignalP"/>
    </source>
</evidence>
<feature type="chain" id="PRO_5043329417" evidence="3">
    <location>
        <begin position="24"/>
        <end position="584"/>
    </location>
</feature>
<keyword evidence="2" id="KW-1015">Disulfide bond</keyword>
<dbReference type="AlphaFoldDB" id="A0AAW1QE41"/>
<sequence length="584" mass="66058">MVCTRTKKLALFLWAAHLHLAAAAKVPLSNADSLQGALNGLIAQPKRPEWPEEYEVAWEFAVPYVKRLQTEGLRYTYKAWQDTKNSRQKVTRDGVETAMEFAAENIMHQIYPRIDQYACRTLEIDGGKGPTRHLLQANQPELTFLLPDITGKRWVFNGTQDFNGKPAHVYRWEVKEDEGYGKVVSQYNFWVSKEGAPLQLHMWGINLYTGGHFDEWISTYTDFKAGPLAEDVWSVPDFCPKEPSVMLPQHRETGLTADLRRMLPNAHYGDEAYDAFVHKFGRRHRTHEEYQGRSQVFQDSVRLIQELNAAADSHTHGVNHFADWTRDEFEVLMLPNRGKPRPPLWPEGQQPAVHERRVAGHMLPSTLDWRHTGADSPVKDQAACGSCWAFGAIGSLEAAYFRETGRPLLLSEQHLMDCAWDTGNTACMGGFQNLAFQWVFNHSGVASEAEYPYEGVSNFCRQPKTPAASFKGKYVEVQGGELALMDALFTKGPMTVSVDAAPDSFRFYSSGVFKEPKCHSKLAKLDHAVIVSGYGTTESGEDYWLVKNTWSPFWGEEGYIRIARQPHDCGIATQPTYVELDIQS</sequence>
<dbReference type="PROSITE" id="PS00139">
    <property type="entry name" value="THIOL_PROTEASE_CYS"/>
    <property type="match status" value="1"/>
</dbReference>
<evidence type="ECO:0000259" key="4">
    <source>
        <dbReference type="SMART" id="SM00645"/>
    </source>
</evidence>
<evidence type="ECO:0000259" key="5">
    <source>
        <dbReference type="SMART" id="SM00848"/>
    </source>
</evidence>
<evidence type="ECO:0000256" key="1">
    <source>
        <dbReference type="ARBA" id="ARBA00008455"/>
    </source>
</evidence>
<dbReference type="InterPro" id="IPR013128">
    <property type="entry name" value="Peptidase_C1A"/>
</dbReference>
<dbReference type="GO" id="GO:0006508">
    <property type="term" value="P:proteolysis"/>
    <property type="evidence" value="ECO:0007669"/>
    <property type="project" value="InterPro"/>
</dbReference>
<dbReference type="InterPro" id="IPR000169">
    <property type="entry name" value="Pept_cys_AS"/>
</dbReference>
<dbReference type="InterPro" id="IPR000668">
    <property type="entry name" value="Peptidase_C1A_C"/>
</dbReference>
<dbReference type="PROSITE" id="PS00640">
    <property type="entry name" value="THIOL_PROTEASE_ASN"/>
    <property type="match status" value="1"/>
</dbReference>
<dbReference type="FunFam" id="3.90.70.10:FF:000332">
    <property type="entry name" value="Cathepsin L1"/>
    <property type="match status" value="1"/>
</dbReference>
<dbReference type="Pfam" id="PF08246">
    <property type="entry name" value="Inhibitor_I29"/>
    <property type="match status" value="1"/>
</dbReference>